<proteinExistence type="predicted"/>
<evidence type="ECO:0000256" key="4">
    <source>
        <dbReference type="ARBA" id="ARBA00022759"/>
    </source>
</evidence>
<reference evidence="8" key="2">
    <citation type="submission" date="2023-06" db="EMBL/GenBank/DDBJ databases">
        <authorList>
            <person name="Swenson N.G."/>
            <person name="Wegrzyn J.L."/>
            <person name="Mcevoy S.L."/>
        </authorList>
    </citation>
    <scope>NUCLEOTIDE SEQUENCE</scope>
    <source>
        <strain evidence="8">NS2018</strain>
        <tissue evidence="8">Leaf</tissue>
    </source>
</reference>
<evidence type="ECO:0000313" key="9">
    <source>
        <dbReference type="Proteomes" id="UP001168877"/>
    </source>
</evidence>
<keyword evidence="3" id="KW-0540">Nuclease</keyword>
<organism evidence="8 9">
    <name type="scientific">Acer saccharum</name>
    <name type="common">Sugar maple</name>
    <dbReference type="NCBI Taxonomy" id="4024"/>
    <lineage>
        <taxon>Eukaryota</taxon>
        <taxon>Viridiplantae</taxon>
        <taxon>Streptophyta</taxon>
        <taxon>Embryophyta</taxon>
        <taxon>Tracheophyta</taxon>
        <taxon>Spermatophyta</taxon>
        <taxon>Magnoliopsida</taxon>
        <taxon>eudicotyledons</taxon>
        <taxon>Gunneridae</taxon>
        <taxon>Pentapetalae</taxon>
        <taxon>rosids</taxon>
        <taxon>malvids</taxon>
        <taxon>Sapindales</taxon>
        <taxon>Sapindaceae</taxon>
        <taxon>Hippocastanoideae</taxon>
        <taxon>Acereae</taxon>
        <taxon>Acer</taxon>
    </lineage>
</organism>
<evidence type="ECO:0000256" key="5">
    <source>
        <dbReference type="ARBA" id="ARBA00022801"/>
    </source>
</evidence>
<protein>
    <recommendedName>
        <fullName evidence="7">Reverse transcriptase RNase H-like domain-containing protein</fullName>
    </recommendedName>
</protein>
<keyword evidence="1" id="KW-0808">Transferase</keyword>
<keyword evidence="4" id="KW-0255">Endonuclease</keyword>
<keyword evidence="6" id="KW-0695">RNA-directed DNA polymerase</keyword>
<accession>A0AA39SU86</accession>
<dbReference type="GO" id="GO:0004519">
    <property type="term" value="F:endonuclease activity"/>
    <property type="evidence" value="ECO:0007669"/>
    <property type="project" value="UniProtKB-KW"/>
</dbReference>
<dbReference type="GO" id="GO:0003964">
    <property type="term" value="F:RNA-directed DNA polymerase activity"/>
    <property type="evidence" value="ECO:0007669"/>
    <property type="project" value="UniProtKB-KW"/>
</dbReference>
<name>A0AA39SU86_ACESA</name>
<comment type="caution">
    <text evidence="8">The sequence shown here is derived from an EMBL/GenBank/DDBJ whole genome shotgun (WGS) entry which is preliminary data.</text>
</comment>
<gene>
    <name evidence="8" type="ORF">LWI29_018486</name>
</gene>
<evidence type="ECO:0000256" key="3">
    <source>
        <dbReference type="ARBA" id="ARBA00022722"/>
    </source>
</evidence>
<sequence length="113" mass="13138">MKKAWSSYAREMLVVVHAIKVWRPYLLGRKFTIITDQQALRHLLEKKIVTPEQQKFLVKLLGFEYDIVYQPGRENKVADALSRKEGSSILWSVYADDEVGLLALNGVEWCVWD</sequence>
<dbReference type="SUPFAM" id="SSF56672">
    <property type="entry name" value="DNA/RNA polymerases"/>
    <property type="match status" value="1"/>
</dbReference>
<dbReference type="AlphaFoldDB" id="A0AA39SU86"/>
<dbReference type="CDD" id="cd09274">
    <property type="entry name" value="RNase_HI_RT_Ty3"/>
    <property type="match status" value="1"/>
</dbReference>
<evidence type="ECO:0000259" key="7">
    <source>
        <dbReference type="Pfam" id="PF17917"/>
    </source>
</evidence>
<reference evidence="8" key="1">
    <citation type="journal article" date="2022" name="Plant J.">
        <title>Strategies of tolerance reflected in two North American maple genomes.</title>
        <authorList>
            <person name="McEvoy S.L."/>
            <person name="Sezen U.U."/>
            <person name="Trouern-Trend A."/>
            <person name="McMahon S.M."/>
            <person name="Schaberg P.G."/>
            <person name="Yang J."/>
            <person name="Wegrzyn J.L."/>
            <person name="Swenson N.G."/>
        </authorList>
    </citation>
    <scope>NUCLEOTIDE SEQUENCE</scope>
    <source>
        <strain evidence="8">NS2018</strain>
    </source>
</reference>
<dbReference type="InterPro" id="IPR043502">
    <property type="entry name" value="DNA/RNA_pol_sf"/>
</dbReference>
<dbReference type="PANTHER" id="PTHR34072">
    <property type="entry name" value="ENZYMATIC POLYPROTEIN-RELATED"/>
    <property type="match status" value="1"/>
</dbReference>
<dbReference type="GO" id="GO:0016787">
    <property type="term" value="F:hydrolase activity"/>
    <property type="evidence" value="ECO:0007669"/>
    <property type="project" value="UniProtKB-KW"/>
</dbReference>
<dbReference type="Proteomes" id="UP001168877">
    <property type="component" value="Unassembled WGS sequence"/>
</dbReference>
<dbReference type="EMBL" id="JAUESC010000004">
    <property type="protein sequence ID" value="KAK0596732.1"/>
    <property type="molecule type" value="Genomic_DNA"/>
</dbReference>
<evidence type="ECO:0000256" key="1">
    <source>
        <dbReference type="ARBA" id="ARBA00022679"/>
    </source>
</evidence>
<keyword evidence="9" id="KW-1185">Reference proteome</keyword>
<keyword evidence="2" id="KW-0548">Nucleotidyltransferase</keyword>
<dbReference type="InterPro" id="IPR041373">
    <property type="entry name" value="RT_RNaseH"/>
</dbReference>
<dbReference type="Pfam" id="PF17917">
    <property type="entry name" value="RT_RNaseH"/>
    <property type="match status" value="1"/>
</dbReference>
<feature type="domain" description="Reverse transcriptase RNase H-like" evidence="7">
    <location>
        <begin position="3"/>
        <end position="63"/>
    </location>
</feature>
<keyword evidence="5" id="KW-0378">Hydrolase</keyword>
<evidence type="ECO:0000313" key="8">
    <source>
        <dbReference type="EMBL" id="KAK0596732.1"/>
    </source>
</evidence>
<evidence type="ECO:0000256" key="2">
    <source>
        <dbReference type="ARBA" id="ARBA00022695"/>
    </source>
</evidence>
<dbReference type="PANTHER" id="PTHR34072:SF50">
    <property type="entry name" value="NUCLEOTIDYLTRANSFERASE, RIBONUCLEASE H"/>
    <property type="match status" value="1"/>
</dbReference>
<evidence type="ECO:0000256" key="6">
    <source>
        <dbReference type="ARBA" id="ARBA00022918"/>
    </source>
</evidence>